<dbReference type="PATRIC" id="fig|1515334.3.peg.2435"/>
<evidence type="ECO:0000256" key="3">
    <source>
        <dbReference type="ARBA" id="ARBA00022989"/>
    </source>
</evidence>
<dbReference type="CDD" id="cd06261">
    <property type="entry name" value="TM_PBP2"/>
    <property type="match status" value="1"/>
</dbReference>
<comment type="similarity">
    <text evidence="5">Belongs to the binding-protein-dependent transport system permease family.</text>
</comment>
<dbReference type="InterPro" id="IPR035906">
    <property type="entry name" value="MetI-like_sf"/>
</dbReference>
<evidence type="ECO:0000256" key="4">
    <source>
        <dbReference type="ARBA" id="ARBA00023136"/>
    </source>
</evidence>
<comment type="subcellular location">
    <subcellularLocation>
        <location evidence="1 5">Cell membrane</location>
        <topology evidence="1 5">Multi-pass membrane protein</topology>
    </subcellularLocation>
</comment>
<dbReference type="RefSeq" id="WP_082024636.1">
    <property type="nucleotide sequence ID" value="NZ_JSUQ01000009.1"/>
</dbReference>
<dbReference type="Pfam" id="PF12911">
    <property type="entry name" value="OppC_N"/>
    <property type="match status" value="1"/>
</dbReference>
<dbReference type="PANTHER" id="PTHR43839">
    <property type="entry name" value="OPPC IN A BINDING PROTEIN-DEPENDENT TRANSPORT SYSTEM"/>
    <property type="match status" value="1"/>
</dbReference>
<dbReference type="PROSITE" id="PS50928">
    <property type="entry name" value="ABC_TM1"/>
    <property type="match status" value="1"/>
</dbReference>
<dbReference type="PANTHER" id="PTHR43839:SF3">
    <property type="entry name" value="OLIGOPEPTIDE ABC TRANSPORTER, PERMEASE PROTEIN"/>
    <property type="match status" value="1"/>
</dbReference>
<proteinExistence type="inferred from homology"/>
<dbReference type="GO" id="GO:0005886">
    <property type="term" value="C:plasma membrane"/>
    <property type="evidence" value="ECO:0007669"/>
    <property type="project" value="UniProtKB-SubCell"/>
</dbReference>
<feature type="transmembrane region" description="Helical" evidence="5">
    <location>
        <begin position="193"/>
        <end position="219"/>
    </location>
</feature>
<keyword evidence="4 5" id="KW-0472">Membrane</keyword>
<dbReference type="STRING" id="561184.SAMN05216376_11038"/>
<keyword evidence="8" id="KW-1185">Reference proteome</keyword>
<dbReference type="InterPro" id="IPR000515">
    <property type="entry name" value="MetI-like"/>
</dbReference>
<evidence type="ECO:0000256" key="1">
    <source>
        <dbReference type="ARBA" id="ARBA00004651"/>
    </source>
</evidence>
<feature type="transmembrane region" description="Helical" evidence="5">
    <location>
        <begin position="311"/>
        <end position="330"/>
    </location>
</feature>
<feature type="domain" description="ABC transmembrane type-1" evidence="6">
    <location>
        <begin position="191"/>
        <end position="387"/>
    </location>
</feature>
<feature type="transmembrane region" description="Helical" evidence="5">
    <location>
        <begin position="58"/>
        <end position="80"/>
    </location>
</feature>
<dbReference type="AlphaFoldDB" id="A0A0B3RNY0"/>
<keyword evidence="5" id="KW-0813">Transport</keyword>
<dbReference type="Proteomes" id="UP000030960">
    <property type="component" value="Unassembled WGS sequence"/>
</dbReference>
<feature type="transmembrane region" description="Helical" evidence="5">
    <location>
        <begin position="366"/>
        <end position="386"/>
    </location>
</feature>
<sequence length="399" mass="44559">MSDTTTNTTPEDDPHSAALPAESHLHDAPAIDPDKAPDKVAIASQWQLTWWAFKRHRLAVFALWIIGLLYLVSIFAEFVAPDDPTKQNRRAVYHPPQMIHLIDRTDEGIRIRPYVWKMDRQRDPASLAVSYVKSEEKIYLTLFGRGANYKFWGLWETDRHLFATQDPREKFFIFGADRLGRDMFSRILYGTRISMSIGLVGVAISLVLGITLGGLSGYYGGRVDAVIQRMIEFVLSLPTIPIWLALAASLPPDWPIYQQYFVITLIVSLVGWTELGRVVRGRFLAMKNDDFVIAARLDGASEGRIIFRHMLPSLSSHIIASLTLAIPLMILAETGLSFLGLGLQPPAISWGVLLKEAQNIISISQAPWLFIPGGFVVVAVLAFNFLGDGMRDAADPYGH</sequence>
<dbReference type="InterPro" id="IPR025966">
    <property type="entry name" value="OppC_N"/>
</dbReference>
<name>A0A0B3RNY0_9RHOB</name>
<keyword evidence="3 5" id="KW-1133">Transmembrane helix</keyword>
<dbReference type="Pfam" id="PF00528">
    <property type="entry name" value="BPD_transp_1"/>
    <property type="match status" value="1"/>
</dbReference>
<gene>
    <name evidence="7" type="ORF">OA50_02418</name>
</gene>
<feature type="transmembrane region" description="Helical" evidence="5">
    <location>
        <begin position="256"/>
        <end position="275"/>
    </location>
</feature>
<dbReference type="SUPFAM" id="SSF161098">
    <property type="entry name" value="MetI-like"/>
    <property type="match status" value="1"/>
</dbReference>
<reference evidence="7 8" key="1">
    <citation type="submission" date="2014-10" db="EMBL/GenBank/DDBJ databases">
        <title>Genome sequence of Ponticoccus sp. strain UMTAT08 isolated from clonal culture of toxic dinoflagellate Alexandrium tamiyavanichii.</title>
        <authorList>
            <person name="Gan H.Y."/>
            <person name="Muhd D.-D."/>
            <person name="Mohd Noor M.E."/>
            <person name="Yeong Y.S."/>
            <person name="Usup G."/>
        </authorList>
    </citation>
    <scope>NUCLEOTIDE SEQUENCE [LARGE SCALE GENOMIC DNA]</scope>
    <source>
        <strain evidence="7 8">UMTAT08</strain>
    </source>
</reference>
<accession>A0A0B3RNY0</accession>
<evidence type="ECO:0000256" key="5">
    <source>
        <dbReference type="RuleBase" id="RU363032"/>
    </source>
</evidence>
<evidence type="ECO:0000256" key="2">
    <source>
        <dbReference type="ARBA" id="ARBA00022692"/>
    </source>
</evidence>
<organism evidence="7 8">
    <name type="scientific">Mameliella alba</name>
    <dbReference type="NCBI Taxonomy" id="561184"/>
    <lineage>
        <taxon>Bacteria</taxon>
        <taxon>Pseudomonadati</taxon>
        <taxon>Pseudomonadota</taxon>
        <taxon>Alphaproteobacteria</taxon>
        <taxon>Rhodobacterales</taxon>
        <taxon>Roseobacteraceae</taxon>
        <taxon>Mameliella</taxon>
    </lineage>
</organism>
<evidence type="ECO:0000313" key="7">
    <source>
        <dbReference type="EMBL" id="KHQ52875.1"/>
    </source>
</evidence>
<evidence type="ECO:0000259" key="6">
    <source>
        <dbReference type="PROSITE" id="PS50928"/>
    </source>
</evidence>
<dbReference type="OrthoDB" id="9766870at2"/>
<keyword evidence="2 5" id="KW-0812">Transmembrane</keyword>
<dbReference type="GO" id="GO:0055085">
    <property type="term" value="P:transmembrane transport"/>
    <property type="evidence" value="ECO:0007669"/>
    <property type="project" value="InterPro"/>
</dbReference>
<dbReference type="EMBL" id="JSUQ01000009">
    <property type="protein sequence ID" value="KHQ52875.1"/>
    <property type="molecule type" value="Genomic_DNA"/>
</dbReference>
<comment type="caution">
    <text evidence="7">The sequence shown here is derived from an EMBL/GenBank/DDBJ whole genome shotgun (WGS) entry which is preliminary data.</text>
</comment>
<protein>
    <submittedName>
        <fullName evidence="7">Peptide ABC transporter permease</fullName>
    </submittedName>
</protein>
<evidence type="ECO:0000313" key="8">
    <source>
        <dbReference type="Proteomes" id="UP000030960"/>
    </source>
</evidence>
<feature type="transmembrane region" description="Helical" evidence="5">
    <location>
        <begin position="231"/>
        <end position="250"/>
    </location>
</feature>
<dbReference type="Gene3D" id="1.10.3720.10">
    <property type="entry name" value="MetI-like"/>
    <property type="match status" value="1"/>
</dbReference>